<dbReference type="InterPro" id="IPR040843">
    <property type="entry name" value="RAMA"/>
</dbReference>
<dbReference type="AlphaFoldDB" id="A0A1I4AJQ1"/>
<dbReference type="Pfam" id="PF18755">
    <property type="entry name" value="RAMA"/>
    <property type="match status" value="1"/>
</dbReference>
<keyword evidence="3" id="KW-1185">Reference proteome</keyword>
<dbReference type="Proteomes" id="UP000199025">
    <property type="component" value="Unassembled WGS sequence"/>
</dbReference>
<accession>A0A1I4AJQ1</accession>
<dbReference type="RefSeq" id="WP_091514172.1">
    <property type="nucleotide sequence ID" value="NZ_CBDQZW010000024.1"/>
</dbReference>
<protein>
    <recommendedName>
        <fullName evidence="1">RAMA domain-containing protein</fullName>
    </recommendedName>
</protein>
<dbReference type="STRING" id="115433.SAMN05421835_12432"/>
<dbReference type="EMBL" id="FORP01000024">
    <property type="protein sequence ID" value="SFK56161.1"/>
    <property type="molecule type" value="Genomic_DNA"/>
</dbReference>
<dbReference type="OrthoDB" id="291940at2"/>
<evidence type="ECO:0000259" key="1">
    <source>
        <dbReference type="Pfam" id="PF18755"/>
    </source>
</evidence>
<organism evidence="2 3">
    <name type="scientific">Amycolatopsis sacchari</name>
    <dbReference type="NCBI Taxonomy" id="115433"/>
    <lineage>
        <taxon>Bacteria</taxon>
        <taxon>Bacillati</taxon>
        <taxon>Actinomycetota</taxon>
        <taxon>Actinomycetes</taxon>
        <taxon>Pseudonocardiales</taxon>
        <taxon>Pseudonocardiaceae</taxon>
        <taxon>Amycolatopsis</taxon>
    </lineage>
</organism>
<sequence length="271" mass="29176">MQENLVTKPAESLVDLRVREGLQREAVVLIADGAAQAAPMGMPPGAWGLLVTAVDRSAADGEVLLFAGTWCEQDFESTGFDGDLVVQLQHAGDGPDDSDAVEVRMLTAEGDGWEAVRTWPRLDRTWPATAGAEAATVLADGVDSTPIEVRLSPPLLSGKDPDARLSVRDLVAVGALAVGEELVYERPRLGLHRTARVTSDGKLRLDDGQVFATPCGATTALGSPHQNGWYFWSRVSDGRPLFQIRACYAEVVYRRRASEWWNADVGSSYAG</sequence>
<evidence type="ECO:0000313" key="3">
    <source>
        <dbReference type="Proteomes" id="UP000199025"/>
    </source>
</evidence>
<gene>
    <name evidence="2" type="ORF">SAMN05421835_12432</name>
</gene>
<proteinExistence type="predicted"/>
<reference evidence="2 3" key="1">
    <citation type="submission" date="2016-10" db="EMBL/GenBank/DDBJ databases">
        <authorList>
            <person name="de Groot N.N."/>
        </authorList>
    </citation>
    <scope>NUCLEOTIDE SEQUENCE [LARGE SCALE GENOMIC DNA]</scope>
    <source>
        <strain evidence="2 3">DSM 44468</strain>
    </source>
</reference>
<name>A0A1I4AJQ1_9PSEU</name>
<evidence type="ECO:0000313" key="2">
    <source>
        <dbReference type="EMBL" id="SFK56161.1"/>
    </source>
</evidence>
<feature type="domain" description="RAMA" evidence="1">
    <location>
        <begin position="156"/>
        <end position="251"/>
    </location>
</feature>